<dbReference type="CDD" id="cd04731">
    <property type="entry name" value="HisF"/>
    <property type="match status" value="1"/>
</dbReference>
<evidence type="ECO:0000256" key="2">
    <source>
        <dbReference type="ARBA" id="ARBA00009667"/>
    </source>
</evidence>
<protein>
    <recommendedName>
        <fullName evidence="4">imidazole glycerol-phosphate synthase</fullName>
        <ecNumber evidence="4">4.3.2.10</ecNumber>
    </recommendedName>
    <alternativeName>
        <fullName evidence="9">IGP synthase cyclase subunit</fullName>
    </alternativeName>
</protein>
<dbReference type="SUPFAM" id="SSF51366">
    <property type="entry name" value="Ribulose-phoshate binding barrel"/>
    <property type="match status" value="1"/>
</dbReference>
<evidence type="ECO:0000256" key="5">
    <source>
        <dbReference type="ARBA" id="ARBA00022605"/>
    </source>
</evidence>
<accession>A0A0G4B435</accession>
<keyword evidence="5 11" id="KW-0028">Amino-acid biosynthesis</keyword>
<dbReference type="PANTHER" id="PTHR21235">
    <property type="entry name" value="IMIDAZOLE GLYCEROL PHOSPHATE SYNTHASE SUBUNIT HISF/H IGP SYNTHASE SUBUNIT HISF/H"/>
    <property type="match status" value="1"/>
</dbReference>
<gene>
    <name evidence="12" type="ORF">UT28_C0001G0397</name>
</gene>
<comment type="catalytic activity">
    <reaction evidence="10">
        <text>5-[(5-phospho-1-deoxy-D-ribulos-1-ylimino)methylamino]-1-(5-phospho-beta-D-ribosyl)imidazole-4-carboxamide + L-glutamine = D-erythro-1-(imidazol-4-yl)glycerol 3-phosphate + 5-amino-1-(5-phospho-beta-D-ribosyl)imidazole-4-carboxamide + L-glutamate + H(+)</text>
        <dbReference type="Rhea" id="RHEA:24793"/>
        <dbReference type="ChEBI" id="CHEBI:15378"/>
        <dbReference type="ChEBI" id="CHEBI:29985"/>
        <dbReference type="ChEBI" id="CHEBI:58278"/>
        <dbReference type="ChEBI" id="CHEBI:58359"/>
        <dbReference type="ChEBI" id="CHEBI:58475"/>
        <dbReference type="ChEBI" id="CHEBI:58525"/>
        <dbReference type="EC" id="4.3.2.10"/>
    </reaction>
</comment>
<dbReference type="AlphaFoldDB" id="A0A0G4B435"/>
<sequence length="256" mass="27818">MLKVRVIPTLLWKDVGLVKGIGFDSWRRVGSLLPAIRVYNTRQVDELILVDITATADNHKLDLETISEMSCECFVPFTVGGGIKKVDDIKQLLRAGADKVAINSAAYDDPTIITEGAKLFGSQCIVASIDAKKNKDGKYICYSHAGKKKRNIEVSVWAKKLEELGAGEILITSIEKDGTMDGYDINLIKAVTNVVSIPVIASGGAGSYEDLYQAISKGKASAVAAASIFHYTEQTPMEAKGYLHSKKIPVRINRIS</sequence>
<dbReference type="PANTHER" id="PTHR21235:SF2">
    <property type="entry name" value="IMIDAZOLE GLYCEROL PHOSPHATE SYNTHASE HISHF"/>
    <property type="match status" value="1"/>
</dbReference>
<proteinExistence type="inferred from homology"/>
<keyword evidence="7 12" id="KW-0456">Lyase</keyword>
<evidence type="ECO:0000256" key="4">
    <source>
        <dbReference type="ARBA" id="ARBA00012809"/>
    </source>
</evidence>
<dbReference type="KEGG" id="bbgw:UT28_C0001G0397"/>
<evidence type="ECO:0000256" key="9">
    <source>
        <dbReference type="ARBA" id="ARBA00030264"/>
    </source>
</evidence>
<dbReference type="InterPro" id="IPR050064">
    <property type="entry name" value="IGPS_HisA/HisF"/>
</dbReference>
<evidence type="ECO:0000256" key="3">
    <source>
        <dbReference type="ARBA" id="ARBA00011152"/>
    </source>
</evidence>
<dbReference type="PATRIC" id="fig|1618337.4.peg.394"/>
<dbReference type="InterPro" id="IPR013785">
    <property type="entry name" value="Aldolase_TIM"/>
</dbReference>
<evidence type="ECO:0000256" key="8">
    <source>
        <dbReference type="ARBA" id="ARBA00025475"/>
    </source>
</evidence>
<dbReference type="InterPro" id="IPR011060">
    <property type="entry name" value="RibuloseP-bd_barrel"/>
</dbReference>
<reference evidence="12 13" key="1">
    <citation type="journal article" date="2015" name="Nature">
        <title>rRNA introns, odd ribosomes, and small enigmatic genomes across a large radiation of phyla.</title>
        <authorList>
            <person name="Brown C.T."/>
            <person name="Hug L.A."/>
            <person name="Thomas B.C."/>
            <person name="Sharon I."/>
            <person name="Castelle C.J."/>
            <person name="Singh A."/>
            <person name="Wilkins M.J."/>
            <person name="Williams K.H."/>
            <person name="Banfield J.F."/>
        </authorList>
    </citation>
    <scope>NUCLEOTIDE SEQUENCE [LARGE SCALE GENOMIC DNA]</scope>
</reference>
<dbReference type="Pfam" id="PF00977">
    <property type="entry name" value="His_biosynth"/>
    <property type="match status" value="1"/>
</dbReference>
<evidence type="ECO:0000256" key="1">
    <source>
        <dbReference type="ARBA" id="ARBA00005091"/>
    </source>
</evidence>
<comment type="pathway">
    <text evidence="1">Amino-acid biosynthesis; L-histidine biosynthesis; L-histidine from 5-phospho-alpha-D-ribose 1-diphosphate: step 5/9.</text>
</comment>
<evidence type="ECO:0000313" key="12">
    <source>
        <dbReference type="EMBL" id="AKM82203.1"/>
    </source>
</evidence>
<dbReference type="GO" id="GO:0000105">
    <property type="term" value="P:L-histidine biosynthetic process"/>
    <property type="evidence" value="ECO:0007669"/>
    <property type="project" value="UniProtKB-UniPathway"/>
</dbReference>
<evidence type="ECO:0000256" key="10">
    <source>
        <dbReference type="ARBA" id="ARBA00047838"/>
    </source>
</evidence>
<evidence type="ECO:0000256" key="11">
    <source>
        <dbReference type="RuleBase" id="RU003657"/>
    </source>
</evidence>
<dbReference type="InterPro" id="IPR006062">
    <property type="entry name" value="His_biosynth"/>
</dbReference>
<dbReference type="InterPro" id="IPR004651">
    <property type="entry name" value="HisF"/>
</dbReference>
<evidence type="ECO:0000313" key="13">
    <source>
        <dbReference type="Proteomes" id="UP000035648"/>
    </source>
</evidence>
<name>A0A0G4B435_9BACT</name>
<evidence type="ECO:0000256" key="7">
    <source>
        <dbReference type="ARBA" id="ARBA00023239"/>
    </source>
</evidence>
<dbReference type="EMBL" id="CP011213">
    <property type="protein sequence ID" value="AKM82203.1"/>
    <property type="molecule type" value="Genomic_DNA"/>
</dbReference>
<evidence type="ECO:0000256" key="6">
    <source>
        <dbReference type="ARBA" id="ARBA00023102"/>
    </source>
</evidence>
<dbReference type="GO" id="GO:0000107">
    <property type="term" value="F:imidazoleglycerol-phosphate synthase activity"/>
    <property type="evidence" value="ECO:0007669"/>
    <property type="project" value="InterPro"/>
</dbReference>
<dbReference type="Proteomes" id="UP000035648">
    <property type="component" value="Chromosome"/>
</dbReference>
<comment type="subunit">
    <text evidence="3">Heterodimer of HisH and HisF.</text>
</comment>
<organism evidence="12 13">
    <name type="scientific">Berkelbacteria bacterium GW2011_GWE1_39_12</name>
    <dbReference type="NCBI Taxonomy" id="1618337"/>
    <lineage>
        <taxon>Bacteria</taxon>
        <taxon>Candidatus Berkelbacteria</taxon>
    </lineage>
</organism>
<comment type="similarity">
    <text evidence="2 11">Belongs to the HisA/HisF family.</text>
</comment>
<dbReference type="EC" id="4.3.2.10" evidence="4"/>
<dbReference type="STRING" id="1618337.UT28_C0001G0397"/>
<dbReference type="UniPathway" id="UPA00031">
    <property type="reaction ID" value="UER00010"/>
</dbReference>
<dbReference type="GO" id="GO:0016829">
    <property type="term" value="F:lyase activity"/>
    <property type="evidence" value="ECO:0007669"/>
    <property type="project" value="UniProtKB-KW"/>
</dbReference>
<dbReference type="Gene3D" id="3.20.20.70">
    <property type="entry name" value="Aldolase class I"/>
    <property type="match status" value="1"/>
</dbReference>
<keyword evidence="6 11" id="KW-0368">Histidine biosynthesis</keyword>
<comment type="function">
    <text evidence="8">IGPS catalyzes the conversion of PRFAR and glutamine to IGP, AICAR and glutamate. The HisF subunit catalyzes the cyclization activity that produces IGP and AICAR from PRFAR using the ammonia provided by the HisH subunit.</text>
</comment>